<accession>A0A1E5V9N7</accession>
<dbReference type="STRING" id="888268.A0A1E5V9N7"/>
<dbReference type="AlphaFoldDB" id="A0A1E5V9N7"/>
<sequence>MHLSFARVGDTKWTLLHLEHCHGYRDITYNDNDRLFYAVAYGGEVHMIDLNSTSPALLFRDNMNIWTTRYVIRAPWGDLLQILRQYGEPPPTTLSDLDEEEDEYQSNSLVHASLVMNFCCRENTFAVLEGVSIQ</sequence>
<dbReference type="PANTHER" id="PTHR44586">
    <property type="entry name" value="F-BOX DOMAIN CONTAINING PROTEIN, EXPRESSED"/>
    <property type="match status" value="1"/>
</dbReference>
<gene>
    <name evidence="2" type="ORF">BAE44_0017160</name>
</gene>
<keyword evidence="3" id="KW-1185">Reference proteome</keyword>
<evidence type="ECO:0000259" key="1">
    <source>
        <dbReference type="Pfam" id="PF03478"/>
    </source>
</evidence>
<evidence type="ECO:0000313" key="2">
    <source>
        <dbReference type="EMBL" id="OEL21821.1"/>
    </source>
</evidence>
<comment type="caution">
    <text evidence="2">The sequence shown here is derived from an EMBL/GenBank/DDBJ whole genome shotgun (WGS) entry which is preliminary data.</text>
</comment>
<dbReference type="Pfam" id="PF03478">
    <property type="entry name" value="Beta-prop_KIB1-4"/>
    <property type="match status" value="1"/>
</dbReference>
<dbReference type="Proteomes" id="UP000095767">
    <property type="component" value="Unassembled WGS sequence"/>
</dbReference>
<organism evidence="2 3">
    <name type="scientific">Dichanthelium oligosanthes</name>
    <dbReference type="NCBI Taxonomy" id="888268"/>
    <lineage>
        <taxon>Eukaryota</taxon>
        <taxon>Viridiplantae</taxon>
        <taxon>Streptophyta</taxon>
        <taxon>Embryophyta</taxon>
        <taxon>Tracheophyta</taxon>
        <taxon>Spermatophyta</taxon>
        <taxon>Magnoliopsida</taxon>
        <taxon>Liliopsida</taxon>
        <taxon>Poales</taxon>
        <taxon>Poaceae</taxon>
        <taxon>PACMAD clade</taxon>
        <taxon>Panicoideae</taxon>
        <taxon>Panicodae</taxon>
        <taxon>Paniceae</taxon>
        <taxon>Dichantheliinae</taxon>
        <taxon>Dichanthelium</taxon>
    </lineage>
</organism>
<dbReference type="OrthoDB" id="643749at2759"/>
<evidence type="ECO:0000313" key="3">
    <source>
        <dbReference type="Proteomes" id="UP000095767"/>
    </source>
</evidence>
<dbReference type="InterPro" id="IPR005174">
    <property type="entry name" value="KIB1-4_b-propeller"/>
</dbReference>
<dbReference type="PANTHER" id="PTHR44586:SF14">
    <property type="entry name" value="F-BOX DOMAIN CONTAINING PROTEIN, EXPRESSED"/>
    <property type="match status" value="1"/>
</dbReference>
<proteinExistence type="predicted"/>
<protein>
    <recommendedName>
        <fullName evidence="1">KIB1-4 beta-propeller domain-containing protein</fullName>
    </recommendedName>
</protein>
<dbReference type="EMBL" id="LWDX02047044">
    <property type="protein sequence ID" value="OEL21821.1"/>
    <property type="molecule type" value="Genomic_DNA"/>
</dbReference>
<reference evidence="2 3" key="1">
    <citation type="submission" date="2016-09" db="EMBL/GenBank/DDBJ databases">
        <title>The draft genome of Dichanthelium oligosanthes: A C3 panicoid grass species.</title>
        <authorList>
            <person name="Studer A.J."/>
            <person name="Schnable J.C."/>
            <person name="Brutnell T.P."/>
        </authorList>
    </citation>
    <scope>NUCLEOTIDE SEQUENCE [LARGE SCALE GENOMIC DNA]</scope>
    <source>
        <strain evidence="3">cv. Kellogg 1175</strain>
        <tissue evidence="2">Leaf</tissue>
    </source>
</reference>
<feature type="domain" description="KIB1-4 beta-propeller" evidence="1">
    <location>
        <begin position="3"/>
        <end position="96"/>
    </location>
</feature>
<name>A0A1E5V9N7_9POAL</name>